<evidence type="ECO:0000256" key="1">
    <source>
        <dbReference type="SAM" id="MobiDB-lite"/>
    </source>
</evidence>
<dbReference type="Proteomes" id="UP000177457">
    <property type="component" value="Unassembled WGS sequence"/>
</dbReference>
<evidence type="ECO:0000313" key="3">
    <source>
        <dbReference type="Proteomes" id="UP000177457"/>
    </source>
</evidence>
<comment type="caution">
    <text evidence="2">The sequence shown here is derived from an EMBL/GenBank/DDBJ whole genome shotgun (WGS) entry which is preliminary data.</text>
</comment>
<feature type="region of interest" description="Disordered" evidence="1">
    <location>
        <begin position="1"/>
        <end position="22"/>
    </location>
</feature>
<protein>
    <submittedName>
        <fullName evidence="2">Uncharacterized protein</fullName>
    </submittedName>
</protein>
<sequence>MTQSASQLLHGGEIMDAQPQEQEAQQSGYWVEIIAGSSTQAEFRRMDRDNLVRFRVQRGDETQVLFVRRGDVQSVDDASSSGGGFYIPAGTSAKHCIGQGSATHYVEVGVITGTFGFNENGLPLGTLYLNMRSRETEEAS</sequence>
<dbReference type="AlphaFoldDB" id="A0A1F6MQ66"/>
<dbReference type="STRING" id="1798683.A3C90_02330"/>
<proteinExistence type="predicted"/>
<dbReference type="EMBL" id="MFQE01000015">
    <property type="protein sequence ID" value="OGH73796.1"/>
    <property type="molecule type" value="Genomic_DNA"/>
</dbReference>
<evidence type="ECO:0000313" key="2">
    <source>
        <dbReference type="EMBL" id="OGH73796.1"/>
    </source>
</evidence>
<name>A0A1F6MQ66_9BACT</name>
<reference evidence="2 3" key="1">
    <citation type="journal article" date="2016" name="Nat. Commun.">
        <title>Thousands of microbial genomes shed light on interconnected biogeochemical processes in an aquifer system.</title>
        <authorList>
            <person name="Anantharaman K."/>
            <person name="Brown C.T."/>
            <person name="Hug L.A."/>
            <person name="Sharon I."/>
            <person name="Castelle C.J."/>
            <person name="Probst A.J."/>
            <person name="Thomas B.C."/>
            <person name="Singh A."/>
            <person name="Wilkins M.J."/>
            <person name="Karaoz U."/>
            <person name="Brodie E.L."/>
            <person name="Williams K.H."/>
            <person name="Hubbard S.S."/>
            <person name="Banfield J.F."/>
        </authorList>
    </citation>
    <scope>NUCLEOTIDE SEQUENCE [LARGE SCALE GENOMIC DNA]</scope>
</reference>
<accession>A0A1F6MQ66</accession>
<gene>
    <name evidence="2" type="ORF">A3C90_02330</name>
</gene>
<organism evidence="2 3">
    <name type="scientific">Candidatus Magasanikbacteria bacterium RIFCSPHIGHO2_02_FULL_51_14</name>
    <dbReference type="NCBI Taxonomy" id="1798683"/>
    <lineage>
        <taxon>Bacteria</taxon>
        <taxon>Candidatus Magasanikiibacteriota</taxon>
    </lineage>
</organism>